<dbReference type="Pfam" id="PF00535">
    <property type="entry name" value="Glycos_transf_2"/>
    <property type="match status" value="1"/>
</dbReference>
<dbReference type="SUPFAM" id="SSF53448">
    <property type="entry name" value="Nucleotide-diphospho-sugar transferases"/>
    <property type="match status" value="1"/>
</dbReference>
<gene>
    <name evidence="2" type="ORF">EAH73_03220</name>
</gene>
<protein>
    <submittedName>
        <fullName evidence="2">Glycosyltransferase family 2 protein</fullName>
    </submittedName>
</protein>
<comment type="caution">
    <text evidence="2">The sequence shown here is derived from an EMBL/GenBank/DDBJ whole genome shotgun (WGS) entry which is preliminary data.</text>
</comment>
<dbReference type="EMBL" id="RCYZ01000001">
    <property type="protein sequence ID" value="TPG72257.1"/>
    <property type="molecule type" value="Genomic_DNA"/>
</dbReference>
<dbReference type="Proteomes" id="UP000317646">
    <property type="component" value="Unassembled WGS sequence"/>
</dbReference>
<reference evidence="2 3" key="1">
    <citation type="journal article" date="2019" name="Environ. Microbiol.">
        <title>Species interactions and distinct microbial communities in high Arctic permafrost affected cryosols are associated with the CH4 and CO2 gas fluxes.</title>
        <authorList>
            <person name="Altshuler I."/>
            <person name="Hamel J."/>
            <person name="Turney S."/>
            <person name="Magnuson E."/>
            <person name="Levesque R."/>
            <person name="Greer C."/>
            <person name="Whyte L.G."/>
        </authorList>
    </citation>
    <scope>NUCLEOTIDE SEQUENCE [LARGE SCALE GENOMIC DNA]</scope>
    <source>
        <strain evidence="2 3">S9.2P</strain>
    </source>
</reference>
<dbReference type="PANTHER" id="PTHR43685:SF2">
    <property type="entry name" value="GLYCOSYLTRANSFERASE 2-LIKE DOMAIN-CONTAINING PROTEIN"/>
    <property type="match status" value="1"/>
</dbReference>
<keyword evidence="2" id="KW-0808">Transferase</keyword>
<dbReference type="Gene3D" id="3.90.550.10">
    <property type="entry name" value="Spore Coat Polysaccharide Biosynthesis Protein SpsA, Chain A"/>
    <property type="match status" value="1"/>
</dbReference>
<dbReference type="InterPro" id="IPR029044">
    <property type="entry name" value="Nucleotide-diphossugar_trans"/>
</dbReference>
<evidence type="ECO:0000313" key="2">
    <source>
        <dbReference type="EMBL" id="TPG72257.1"/>
    </source>
</evidence>
<dbReference type="InterPro" id="IPR050834">
    <property type="entry name" value="Glycosyltransf_2"/>
</dbReference>
<evidence type="ECO:0000259" key="1">
    <source>
        <dbReference type="Pfam" id="PF00535"/>
    </source>
</evidence>
<name>A0A502HC74_9BACT</name>
<organism evidence="2 3">
    <name type="scientific">Hymenobacter nivis</name>
    <dbReference type="NCBI Taxonomy" id="1850093"/>
    <lineage>
        <taxon>Bacteria</taxon>
        <taxon>Pseudomonadati</taxon>
        <taxon>Bacteroidota</taxon>
        <taxon>Cytophagia</taxon>
        <taxon>Cytophagales</taxon>
        <taxon>Hymenobacteraceae</taxon>
        <taxon>Hymenobacter</taxon>
    </lineage>
</organism>
<evidence type="ECO:0000313" key="3">
    <source>
        <dbReference type="Proteomes" id="UP000317646"/>
    </source>
</evidence>
<proteinExistence type="predicted"/>
<dbReference type="InterPro" id="IPR001173">
    <property type="entry name" value="Glyco_trans_2-like"/>
</dbReference>
<accession>A0A502HC74</accession>
<sequence length="373" mass="42514">METRPQVHSSPATDHSVEHVFAPRVVKGVTILICTYNGANRLPETLRHVAGQQVSSDIPWEVLVVSNASQDDTLIAAPRLWAAIQCTAPLRVLDEPMPGKENALVRGFDAANYEYICIVDDDNWLYPDYVTQVMGLMGAHPEIGILGAQAEGAFEIPPPAWFERFQAVYAVGPQAAQNGPLNAPDAYLYGAGSVVRRSGWQHLRANGFAFSTSTKRGKIIVSGEDVELGDALRLAGYSLWYDERLRLRHYMYKERLTWEYLKRIGQGTASSGLTSLVYYFLHRTPDLDTAGFRRNYYRWLVWLSWQHLRQPKQLVVYLMQRHNELAPDTFDSLRMLYRLRMGLTRWKEALRIFKRVKMLQLNLQAHPAPIARL</sequence>
<dbReference type="GO" id="GO:0016740">
    <property type="term" value="F:transferase activity"/>
    <property type="evidence" value="ECO:0007669"/>
    <property type="project" value="UniProtKB-KW"/>
</dbReference>
<dbReference type="AlphaFoldDB" id="A0A502HC74"/>
<feature type="domain" description="Glycosyltransferase 2-like" evidence="1">
    <location>
        <begin position="30"/>
        <end position="198"/>
    </location>
</feature>
<keyword evidence="3" id="KW-1185">Reference proteome</keyword>
<dbReference type="RefSeq" id="WP_140465037.1">
    <property type="nucleotide sequence ID" value="NZ_RCYZ01000001.1"/>
</dbReference>
<dbReference type="CDD" id="cd00761">
    <property type="entry name" value="Glyco_tranf_GTA_type"/>
    <property type="match status" value="1"/>
</dbReference>
<dbReference type="PANTHER" id="PTHR43685">
    <property type="entry name" value="GLYCOSYLTRANSFERASE"/>
    <property type="match status" value="1"/>
</dbReference>